<proteinExistence type="predicted"/>
<feature type="domain" description="Glycosyl transferase family 1" evidence="2">
    <location>
        <begin position="214"/>
        <end position="365"/>
    </location>
</feature>
<name>A0A1G9N6K8_9RHOB</name>
<sequence length="399" mass="44089">MKLLAISEHYFPRVGGTVNYVHETLCAVAALGVEAELLIPGPPPVGWQYQGISEAPYAITWIDAGYPATGDPSREQRYEFCRQVDVLAAERASNANRPSVLHVLFGLFVMEVLDTSRLRAAGVPCVSTVHNVPPMECRQTKPNATLPTRIREELRLKAVGLKNRSRLRKSRYDLHIVPSEQVKRFLEPVVKDPVTVIGHGLTTDLQSLMTPPNTRRPEGSLRLLTVGGYMPHKRQHIIPETAARLLQDGIDFDWEIVGPSERVRGYFDSIKADIHARGLKDRVILHDSVPFQELGSLYDRANIYVQPSIEEGFCLTALDAAAAGLPVIGCHAGALPDIIASSGGALVESSPMPLSIAISDFVRNNRWQDPAAQSKYVMSQFSWSRAASELRSHYDRLTA</sequence>
<evidence type="ECO:0000259" key="2">
    <source>
        <dbReference type="Pfam" id="PF00534"/>
    </source>
</evidence>
<dbReference type="SUPFAM" id="SSF53756">
    <property type="entry name" value="UDP-Glycosyltransferase/glycogen phosphorylase"/>
    <property type="match status" value="1"/>
</dbReference>
<evidence type="ECO:0000313" key="4">
    <source>
        <dbReference type="EMBL" id="SDL82182.1"/>
    </source>
</evidence>
<organism evidence="4 5">
    <name type="scientific">Aliiruegeria lutimaris</name>
    <dbReference type="NCBI Taxonomy" id="571298"/>
    <lineage>
        <taxon>Bacteria</taxon>
        <taxon>Pseudomonadati</taxon>
        <taxon>Pseudomonadota</taxon>
        <taxon>Alphaproteobacteria</taxon>
        <taxon>Rhodobacterales</taxon>
        <taxon>Roseobacteraceae</taxon>
        <taxon>Aliiruegeria</taxon>
    </lineage>
</organism>
<keyword evidence="5" id="KW-1185">Reference proteome</keyword>
<dbReference type="Pfam" id="PF13439">
    <property type="entry name" value="Glyco_transf_4"/>
    <property type="match status" value="1"/>
</dbReference>
<keyword evidence="1 4" id="KW-0808">Transferase</keyword>
<dbReference type="InterPro" id="IPR001296">
    <property type="entry name" value="Glyco_trans_1"/>
</dbReference>
<dbReference type="CDD" id="cd03801">
    <property type="entry name" value="GT4_PimA-like"/>
    <property type="match status" value="1"/>
</dbReference>
<dbReference type="OrthoDB" id="5443996at2"/>
<evidence type="ECO:0000259" key="3">
    <source>
        <dbReference type="Pfam" id="PF13439"/>
    </source>
</evidence>
<dbReference type="GO" id="GO:0009103">
    <property type="term" value="P:lipopolysaccharide biosynthetic process"/>
    <property type="evidence" value="ECO:0007669"/>
    <property type="project" value="TreeGrafter"/>
</dbReference>
<dbReference type="RefSeq" id="WP_093164565.1">
    <property type="nucleotide sequence ID" value="NZ_FNEK01000118.1"/>
</dbReference>
<dbReference type="EMBL" id="FNEK01000118">
    <property type="protein sequence ID" value="SDL82182.1"/>
    <property type="molecule type" value="Genomic_DNA"/>
</dbReference>
<dbReference type="Proteomes" id="UP000199382">
    <property type="component" value="Unassembled WGS sequence"/>
</dbReference>
<dbReference type="PANTHER" id="PTHR46401">
    <property type="entry name" value="GLYCOSYLTRANSFERASE WBBK-RELATED"/>
    <property type="match status" value="1"/>
</dbReference>
<dbReference type="GO" id="GO:0016757">
    <property type="term" value="F:glycosyltransferase activity"/>
    <property type="evidence" value="ECO:0007669"/>
    <property type="project" value="InterPro"/>
</dbReference>
<feature type="domain" description="Glycosyltransferase subfamily 4-like N-terminal" evidence="3">
    <location>
        <begin position="14"/>
        <end position="204"/>
    </location>
</feature>
<protein>
    <submittedName>
        <fullName evidence="4">Glycosyltransferase involved in cell wall bisynthesis</fullName>
    </submittedName>
</protein>
<dbReference type="STRING" id="571298.SAMN04488026_11187"/>
<dbReference type="Pfam" id="PF00534">
    <property type="entry name" value="Glycos_transf_1"/>
    <property type="match status" value="1"/>
</dbReference>
<reference evidence="4 5" key="1">
    <citation type="submission" date="2016-10" db="EMBL/GenBank/DDBJ databases">
        <authorList>
            <person name="de Groot N.N."/>
        </authorList>
    </citation>
    <scope>NUCLEOTIDE SEQUENCE [LARGE SCALE GENOMIC DNA]</scope>
    <source>
        <strain evidence="4 5">DSM 25294</strain>
    </source>
</reference>
<dbReference type="InterPro" id="IPR028098">
    <property type="entry name" value="Glyco_trans_4-like_N"/>
</dbReference>
<dbReference type="PANTHER" id="PTHR46401:SF2">
    <property type="entry name" value="GLYCOSYLTRANSFERASE WBBK-RELATED"/>
    <property type="match status" value="1"/>
</dbReference>
<gene>
    <name evidence="4" type="ORF">SAMN04488026_11187</name>
</gene>
<dbReference type="Gene3D" id="3.40.50.2000">
    <property type="entry name" value="Glycogen Phosphorylase B"/>
    <property type="match status" value="2"/>
</dbReference>
<dbReference type="AlphaFoldDB" id="A0A1G9N6K8"/>
<evidence type="ECO:0000256" key="1">
    <source>
        <dbReference type="ARBA" id="ARBA00022679"/>
    </source>
</evidence>
<accession>A0A1G9N6K8</accession>
<evidence type="ECO:0000313" key="5">
    <source>
        <dbReference type="Proteomes" id="UP000199382"/>
    </source>
</evidence>